<evidence type="ECO:0000313" key="4">
    <source>
        <dbReference type="Proteomes" id="UP000192591"/>
    </source>
</evidence>
<reference evidence="3 4" key="1">
    <citation type="submission" date="2017-02" db="EMBL/GenBank/DDBJ databases">
        <title>Draft genome of Saccharomonospora sp. 154.</title>
        <authorList>
            <person name="Alonso-Carmona G.S."/>
            <person name="De La Haba R."/>
            <person name="Vera-Gargallo B."/>
            <person name="Sandoval-Trujillo A.H."/>
            <person name="Ramirez-Duran N."/>
            <person name="Ventosa A."/>
        </authorList>
    </citation>
    <scope>NUCLEOTIDE SEQUENCE [LARGE SCALE GENOMIC DNA]</scope>
    <source>
        <strain evidence="3 4">LRS4.154</strain>
    </source>
</reference>
<keyword evidence="2" id="KW-0472">Membrane</keyword>
<evidence type="ECO:0000256" key="1">
    <source>
        <dbReference type="SAM" id="MobiDB-lite"/>
    </source>
</evidence>
<keyword evidence="2" id="KW-1133">Transmembrane helix</keyword>
<proteinExistence type="predicted"/>
<sequence length="217" mass="23207">MARQGEARHRAARHRASTASTTSTGTHRAVGRRRTVAAWPVACVVLLGLLVAGWFGWNWADGVQESRAAAEAADCQQGDTTIRVAVDPALEQPVTTAANRWNRARTVVQEHCVHVTVTATPSAEVYDSLTTSDTGAPAAWLPDSTTWLDELNRARPDLLGSSGLPVATGPDGEYPFLAIAGDGELLRQHAAQSFQKYLLEPAQQAEFRQAGLGPADD</sequence>
<organism evidence="3 4">
    <name type="scientific">Saccharomonospora piscinae</name>
    <dbReference type="NCBI Taxonomy" id="687388"/>
    <lineage>
        <taxon>Bacteria</taxon>
        <taxon>Bacillati</taxon>
        <taxon>Actinomycetota</taxon>
        <taxon>Actinomycetes</taxon>
        <taxon>Pseudonocardiales</taxon>
        <taxon>Pseudonocardiaceae</taxon>
        <taxon>Saccharomonospora</taxon>
    </lineage>
</organism>
<gene>
    <name evidence="3" type="ORF">B1813_04560</name>
</gene>
<evidence type="ECO:0000313" key="3">
    <source>
        <dbReference type="EMBL" id="OQO93805.1"/>
    </source>
</evidence>
<dbReference type="Proteomes" id="UP000192591">
    <property type="component" value="Unassembled WGS sequence"/>
</dbReference>
<comment type="caution">
    <text evidence="3">The sequence shown here is derived from an EMBL/GenBank/DDBJ whole genome shotgun (WGS) entry which is preliminary data.</text>
</comment>
<protein>
    <recommendedName>
        <fullName evidence="5">Extracellular solute-binding protein</fullName>
    </recommendedName>
</protein>
<name>A0A1V9A9K2_SACPI</name>
<dbReference type="RefSeq" id="WP_081190731.1">
    <property type="nucleotide sequence ID" value="NZ_MWIH01000003.1"/>
</dbReference>
<evidence type="ECO:0000256" key="2">
    <source>
        <dbReference type="SAM" id="Phobius"/>
    </source>
</evidence>
<accession>A0A1V9A9K2</accession>
<feature type="region of interest" description="Disordered" evidence="1">
    <location>
        <begin position="1"/>
        <end position="31"/>
    </location>
</feature>
<evidence type="ECO:0008006" key="5">
    <source>
        <dbReference type="Google" id="ProtNLM"/>
    </source>
</evidence>
<feature type="transmembrane region" description="Helical" evidence="2">
    <location>
        <begin position="36"/>
        <end position="57"/>
    </location>
</feature>
<dbReference type="EMBL" id="MWIH01000003">
    <property type="protein sequence ID" value="OQO93805.1"/>
    <property type="molecule type" value="Genomic_DNA"/>
</dbReference>
<feature type="compositionally biased region" description="Low complexity" evidence="1">
    <location>
        <begin position="17"/>
        <end position="28"/>
    </location>
</feature>
<dbReference type="STRING" id="1962155.B1813_04560"/>
<dbReference type="AlphaFoldDB" id="A0A1V9A9K2"/>
<keyword evidence="2" id="KW-0812">Transmembrane</keyword>
<keyword evidence="4" id="KW-1185">Reference proteome</keyword>